<feature type="transmembrane region" description="Helical" evidence="7">
    <location>
        <begin position="20"/>
        <end position="41"/>
    </location>
</feature>
<evidence type="ECO:0000256" key="4">
    <source>
        <dbReference type="ARBA" id="ARBA00022989"/>
    </source>
</evidence>
<feature type="domain" description="MotA/TolQ/ExbB proton channel" evidence="8">
    <location>
        <begin position="118"/>
        <end position="238"/>
    </location>
</feature>
<dbReference type="Proteomes" id="UP000305881">
    <property type="component" value="Chromosome"/>
</dbReference>
<dbReference type="PANTHER" id="PTHR30433">
    <property type="entry name" value="CHEMOTAXIS PROTEIN MOTA"/>
    <property type="match status" value="1"/>
</dbReference>
<evidence type="ECO:0000256" key="2">
    <source>
        <dbReference type="ARBA" id="ARBA00022475"/>
    </source>
</evidence>
<dbReference type="GO" id="GO:0006935">
    <property type="term" value="P:chemotaxis"/>
    <property type="evidence" value="ECO:0007669"/>
    <property type="project" value="InterPro"/>
</dbReference>
<feature type="transmembrane region" description="Helical" evidence="7">
    <location>
        <begin position="203"/>
        <end position="224"/>
    </location>
</feature>
<comment type="subcellular location">
    <subcellularLocation>
        <location evidence="1">Cell membrane</location>
        <topology evidence="1">Multi-pass membrane protein</topology>
    </subcellularLocation>
    <subcellularLocation>
        <location evidence="6">Membrane</location>
        <topology evidence="6">Multi-pass membrane protein</topology>
    </subcellularLocation>
</comment>
<dbReference type="EMBL" id="CP035467">
    <property type="protein sequence ID" value="QCW81877.1"/>
    <property type="molecule type" value="Genomic_DNA"/>
</dbReference>
<keyword evidence="6" id="KW-0653">Protein transport</keyword>
<protein>
    <submittedName>
        <fullName evidence="9">Chemotaxis protein MotA</fullName>
    </submittedName>
</protein>
<evidence type="ECO:0000313" key="9">
    <source>
        <dbReference type="EMBL" id="QCW81877.1"/>
    </source>
</evidence>
<dbReference type="STRING" id="675511.GCA_000341735_01785"/>
<evidence type="ECO:0000256" key="1">
    <source>
        <dbReference type="ARBA" id="ARBA00004651"/>
    </source>
</evidence>
<evidence type="ECO:0000256" key="6">
    <source>
        <dbReference type="RuleBase" id="RU004057"/>
    </source>
</evidence>
<dbReference type="InterPro" id="IPR002898">
    <property type="entry name" value="MotA_ExbB_proton_chnl"/>
</dbReference>
<reference evidence="10" key="1">
    <citation type="journal article" date="2019" name="J. Bacteriol.">
        <title>A Mutagenic Screen Identifies a TonB-Dependent Receptor Required for the Lanthanide Metal Switch in the Type I Methanotroph 'Methylotuvimicrobium buryatense' 5GB1C.</title>
        <authorList>
            <person name="Groom J.D."/>
            <person name="Ford S.M."/>
            <person name="Pesesky M.W."/>
            <person name="Lidstrom M.E."/>
        </authorList>
    </citation>
    <scope>NUCLEOTIDE SEQUENCE [LARGE SCALE GENOMIC DNA]</scope>
    <source>
        <strain evidence="10">5GB1C</strain>
    </source>
</reference>
<evidence type="ECO:0000256" key="7">
    <source>
        <dbReference type="SAM" id="Phobius"/>
    </source>
</evidence>
<keyword evidence="3 7" id="KW-0812">Transmembrane</keyword>
<dbReference type="InterPro" id="IPR047055">
    <property type="entry name" value="MotA-like"/>
</dbReference>
<dbReference type="GO" id="GO:0015031">
    <property type="term" value="P:protein transport"/>
    <property type="evidence" value="ECO:0007669"/>
    <property type="project" value="UniProtKB-KW"/>
</dbReference>
<dbReference type="AlphaFoldDB" id="A0A4P9ULA2"/>
<name>A0A4P9ULA2_METBY</name>
<evidence type="ECO:0000313" key="10">
    <source>
        <dbReference type="Proteomes" id="UP000305881"/>
    </source>
</evidence>
<keyword evidence="4 7" id="KW-1133">Transmembrane helix</keyword>
<organism evidence="9 10">
    <name type="scientific">Methylotuvimicrobium buryatense</name>
    <name type="common">Methylomicrobium buryatense</name>
    <dbReference type="NCBI Taxonomy" id="95641"/>
    <lineage>
        <taxon>Bacteria</taxon>
        <taxon>Pseudomonadati</taxon>
        <taxon>Pseudomonadota</taxon>
        <taxon>Gammaproteobacteria</taxon>
        <taxon>Methylococcales</taxon>
        <taxon>Methylococcaceae</taxon>
        <taxon>Methylotuvimicrobium</taxon>
    </lineage>
</organism>
<sequence length="275" mass="31155">MKKSNLLNHTFQNTKKKLNYSTALGFLCGIVLCLFIGLYAANDFNSFMNWTGLFIVVVGTIASVLLSYPLRDIINGLKSVKLIFLYESLNPQHEADEIINVSKMWFTRNFMAIENIIDTINNPYLKTGFQLVVDQTPVDDILSLLKWRIARLKAKEKAEANIFHSMAAFAPAFGMLGTLIGLINMLQIIDMRDIGAITFNMGVSLITTFYGLILANLVFTPIAIKLERRTEHRVMIMSMVMEGITLIADNRNPSFVRETLKSFIAHYDNELKIDE</sequence>
<evidence type="ECO:0000256" key="3">
    <source>
        <dbReference type="ARBA" id="ARBA00022692"/>
    </source>
</evidence>
<evidence type="ECO:0000256" key="5">
    <source>
        <dbReference type="ARBA" id="ARBA00023136"/>
    </source>
</evidence>
<keyword evidence="5 7" id="KW-0472">Membrane</keyword>
<dbReference type="GO" id="GO:0005886">
    <property type="term" value="C:plasma membrane"/>
    <property type="evidence" value="ECO:0007669"/>
    <property type="project" value="UniProtKB-SubCell"/>
</dbReference>
<dbReference type="RefSeq" id="WP_017840330.1">
    <property type="nucleotide sequence ID" value="NZ_CP035467.1"/>
</dbReference>
<dbReference type="OrthoDB" id="9806929at2"/>
<accession>A0A4P9ULA2</accession>
<keyword evidence="2" id="KW-1003">Cell membrane</keyword>
<gene>
    <name evidence="9" type="ORF">EQU24_06140</name>
</gene>
<feature type="transmembrane region" description="Helical" evidence="7">
    <location>
        <begin position="47"/>
        <end position="68"/>
    </location>
</feature>
<keyword evidence="10" id="KW-1185">Reference proteome</keyword>
<dbReference type="Pfam" id="PF01618">
    <property type="entry name" value="MotA_ExbB"/>
    <property type="match status" value="1"/>
</dbReference>
<comment type="similarity">
    <text evidence="6">Belongs to the exbB/tolQ family.</text>
</comment>
<dbReference type="KEGG" id="mbur:EQU24_06140"/>
<dbReference type="PANTHER" id="PTHR30433:SF2">
    <property type="entry name" value="MOTILITY PROTEIN A"/>
    <property type="match status" value="1"/>
</dbReference>
<evidence type="ECO:0000259" key="8">
    <source>
        <dbReference type="Pfam" id="PF01618"/>
    </source>
</evidence>
<proteinExistence type="inferred from homology"/>
<feature type="transmembrane region" description="Helical" evidence="7">
    <location>
        <begin position="161"/>
        <end position="183"/>
    </location>
</feature>
<dbReference type="GO" id="GO:0071978">
    <property type="term" value="P:bacterial-type flagellum-dependent swarming motility"/>
    <property type="evidence" value="ECO:0007669"/>
    <property type="project" value="InterPro"/>
</dbReference>
<keyword evidence="6" id="KW-0813">Transport</keyword>